<dbReference type="InterPro" id="IPR014871">
    <property type="entry name" value="dUTPase/dCTP_pyrophosphatase"/>
</dbReference>
<dbReference type="InterPro" id="IPR016947">
    <property type="entry name" value="UCP030140"/>
</dbReference>
<evidence type="ECO:0000313" key="2">
    <source>
        <dbReference type="Proteomes" id="UP000640930"/>
    </source>
</evidence>
<dbReference type="PIRSF" id="PIRSF030140">
    <property type="entry name" value="UCP030140"/>
    <property type="match status" value="1"/>
</dbReference>
<dbReference type="SUPFAM" id="SSF101386">
    <property type="entry name" value="all-alpha NTP pyrophosphatases"/>
    <property type="match status" value="1"/>
</dbReference>
<dbReference type="RefSeq" id="WP_191706945.1">
    <property type="nucleotide sequence ID" value="NZ_JACSQA010000007.1"/>
</dbReference>
<comment type="caution">
    <text evidence="1">The sequence shown here is derived from an EMBL/GenBank/DDBJ whole genome shotgun (WGS) entry which is preliminary data.</text>
</comment>
<protein>
    <submittedName>
        <fullName evidence="1">dUTP diphosphatase</fullName>
    </submittedName>
</protein>
<accession>A0ABR8XAU2</accession>
<organism evidence="1 2">
    <name type="scientific">Ureibacillus galli</name>
    <dbReference type="NCBI Taxonomy" id="2762222"/>
    <lineage>
        <taxon>Bacteria</taxon>
        <taxon>Bacillati</taxon>
        <taxon>Bacillota</taxon>
        <taxon>Bacilli</taxon>
        <taxon>Bacillales</taxon>
        <taxon>Caryophanaceae</taxon>
        <taxon>Ureibacillus</taxon>
    </lineage>
</organism>
<gene>
    <name evidence="1" type="ORF">H9636_07205</name>
</gene>
<dbReference type="Proteomes" id="UP000640930">
    <property type="component" value="Unassembled WGS sequence"/>
</dbReference>
<proteinExistence type="predicted"/>
<dbReference type="Gene3D" id="1.10.4010.10">
    <property type="entry name" value="Type II deoxyuridine triphosphatase"/>
    <property type="match status" value="1"/>
</dbReference>
<evidence type="ECO:0000313" key="1">
    <source>
        <dbReference type="EMBL" id="MBD8026445.1"/>
    </source>
</evidence>
<dbReference type="CDD" id="cd11527">
    <property type="entry name" value="NTP-PPase_dUTPase"/>
    <property type="match status" value="1"/>
</dbReference>
<dbReference type="EMBL" id="JACSQA010000007">
    <property type="protein sequence ID" value="MBD8026445.1"/>
    <property type="molecule type" value="Genomic_DNA"/>
</dbReference>
<sequence>MNLQKLFEAQRVLDEHIMNEHPVQENENRLEKKILALQVELGECANEWRGFKFWSNNQKPRTMVLTDNPDKTDKNKPWLIRNLLLEEYVDCLHFILSIGVQKSWTFDRVPLLNSDEALEIQFNEAFLAISHFYVDKRLSNYERVLIVFLSLGQSLDFTWEEIEQAYFDKNQINHQRQEEGY</sequence>
<dbReference type="Pfam" id="PF08761">
    <property type="entry name" value="dUTPase_2"/>
    <property type="match status" value="2"/>
</dbReference>
<reference evidence="1 2" key="1">
    <citation type="submission" date="2020-08" db="EMBL/GenBank/DDBJ databases">
        <title>A Genomic Blueprint of the Chicken Gut Microbiome.</title>
        <authorList>
            <person name="Gilroy R."/>
            <person name="Ravi A."/>
            <person name="Getino M."/>
            <person name="Pursley I."/>
            <person name="Horton D.L."/>
            <person name="Alikhan N.-F."/>
            <person name="Baker D."/>
            <person name="Gharbi K."/>
            <person name="Hall N."/>
            <person name="Watson M."/>
            <person name="Adriaenssens E.M."/>
            <person name="Foster-Nyarko E."/>
            <person name="Jarju S."/>
            <person name="Secka A."/>
            <person name="Antonio M."/>
            <person name="Oren A."/>
            <person name="Chaudhuri R."/>
            <person name="La Ragione R.M."/>
            <person name="Hildebrand F."/>
            <person name="Pallen M.J."/>
        </authorList>
    </citation>
    <scope>NUCLEOTIDE SEQUENCE [LARGE SCALE GENOMIC DNA]</scope>
    <source>
        <strain evidence="1 2">Re31</strain>
    </source>
</reference>
<name>A0ABR8XAU2_9BACL</name>
<keyword evidence="2" id="KW-1185">Reference proteome</keyword>